<dbReference type="Proteomes" id="UP000000447">
    <property type="component" value="Plasmid unnamed"/>
</dbReference>
<feature type="domain" description="Xylose isomerase-like TIM barrel" evidence="1">
    <location>
        <begin position="22"/>
        <end position="241"/>
    </location>
</feature>
<dbReference type="eggNOG" id="COG1082">
    <property type="taxonomic scope" value="Bacteria"/>
</dbReference>
<dbReference type="InterPro" id="IPR036237">
    <property type="entry name" value="Xyl_isomerase-like_sf"/>
</dbReference>
<dbReference type="OrthoDB" id="9815124at2"/>
<evidence type="ECO:0000259" key="1">
    <source>
        <dbReference type="Pfam" id="PF01261"/>
    </source>
</evidence>
<proteinExistence type="predicted"/>
<dbReference type="PANTHER" id="PTHR12110">
    <property type="entry name" value="HYDROXYPYRUVATE ISOMERASE"/>
    <property type="match status" value="1"/>
</dbReference>
<name>B9L440_THERP</name>
<sequence length="275" mass="29986">MRWKLAAFADEIHPDPAPALDTMHAAGINTVELRSAWGKNVLDLTDEELAALAQEVARRTMTVAVIASPVGKSLITDPAAFQSARLDRALAIARRFGSWGVRVFSFYLPPGEPPERYRDEVLRRIEQWVHRAAESGITLLHENEKEIYGDIPHRCFDLLNSIGSPWFRAVWDPANFVRCGVRPFSTGFAMLAPFIAHVHVKDAVLGSGEVTVAGAGDGEIAETLAALATRGYRGYLSLEPHLLIAGSHGGFTGRTAFLTALRALRQLLEGIPAPS</sequence>
<dbReference type="PANTHER" id="PTHR12110:SF53">
    <property type="entry name" value="BLR5974 PROTEIN"/>
    <property type="match status" value="1"/>
</dbReference>
<gene>
    <name evidence="2" type="ordered locus">trd_A0554</name>
</gene>
<accession>B9L440</accession>
<keyword evidence="2" id="KW-0614">Plasmid</keyword>
<organism evidence="2 3">
    <name type="scientific">Thermomicrobium roseum (strain ATCC 27502 / DSM 5159 / P-2)</name>
    <dbReference type="NCBI Taxonomy" id="309801"/>
    <lineage>
        <taxon>Bacteria</taxon>
        <taxon>Pseudomonadati</taxon>
        <taxon>Thermomicrobiota</taxon>
        <taxon>Thermomicrobia</taxon>
        <taxon>Thermomicrobiales</taxon>
        <taxon>Thermomicrobiaceae</taxon>
        <taxon>Thermomicrobium</taxon>
    </lineage>
</organism>
<dbReference type="Gene3D" id="3.20.20.150">
    <property type="entry name" value="Divalent-metal-dependent TIM barrel enzymes"/>
    <property type="match status" value="1"/>
</dbReference>
<dbReference type="AlphaFoldDB" id="B9L440"/>
<dbReference type="SUPFAM" id="SSF51658">
    <property type="entry name" value="Xylose isomerase-like"/>
    <property type="match status" value="1"/>
</dbReference>
<protein>
    <submittedName>
        <fullName evidence="2">Xylose isomerase domain protein TIM barrel</fullName>
    </submittedName>
</protein>
<dbReference type="KEGG" id="tro:trd_A0554"/>
<evidence type="ECO:0000313" key="2">
    <source>
        <dbReference type="EMBL" id="ACM06724.1"/>
    </source>
</evidence>
<reference evidence="2 3" key="1">
    <citation type="journal article" date="2009" name="PLoS ONE">
        <title>Complete genome sequence of the aerobic CO-oxidizing thermophile Thermomicrobium roseum.</title>
        <authorList>
            <person name="Wu D."/>
            <person name="Raymond J."/>
            <person name="Wu M."/>
            <person name="Chatterji S."/>
            <person name="Ren Q."/>
            <person name="Graham J.E."/>
            <person name="Bryant D.A."/>
            <person name="Robb F."/>
            <person name="Colman A."/>
            <person name="Tallon L.J."/>
            <person name="Badger J.H."/>
            <person name="Madupu R."/>
            <person name="Ward N.L."/>
            <person name="Eisen J.A."/>
        </authorList>
    </citation>
    <scope>NUCLEOTIDE SEQUENCE [LARGE SCALE GENOMIC DNA]</scope>
    <source>
        <strain evidence="3">ATCC 27502 / DSM 5159 / P-2</strain>
        <plasmid evidence="2">unnamed</plasmid>
    </source>
</reference>
<dbReference type="RefSeq" id="WP_012642711.1">
    <property type="nucleotide sequence ID" value="NC_011961.1"/>
</dbReference>
<geneLocation type="plasmid" evidence="3">
    <name>Tros</name>
</geneLocation>
<dbReference type="GO" id="GO:0016853">
    <property type="term" value="F:isomerase activity"/>
    <property type="evidence" value="ECO:0007669"/>
    <property type="project" value="UniProtKB-KW"/>
</dbReference>
<keyword evidence="2" id="KW-0413">Isomerase</keyword>
<dbReference type="InterPro" id="IPR050312">
    <property type="entry name" value="IolE/XylAMocC-like"/>
</dbReference>
<dbReference type="Pfam" id="PF01261">
    <property type="entry name" value="AP_endonuc_2"/>
    <property type="match status" value="1"/>
</dbReference>
<evidence type="ECO:0000313" key="3">
    <source>
        <dbReference type="Proteomes" id="UP000000447"/>
    </source>
</evidence>
<dbReference type="EMBL" id="CP001276">
    <property type="protein sequence ID" value="ACM06724.1"/>
    <property type="molecule type" value="Genomic_DNA"/>
</dbReference>
<dbReference type="InterPro" id="IPR013022">
    <property type="entry name" value="Xyl_isomerase-like_TIM-brl"/>
</dbReference>
<keyword evidence="3" id="KW-1185">Reference proteome</keyword>
<dbReference type="HOGENOM" id="CLU_050006_2_2_0"/>